<evidence type="ECO:0000313" key="2">
    <source>
        <dbReference type="EMBL" id="KAJ1122556.1"/>
    </source>
</evidence>
<reference evidence="2" key="1">
    <citation type="journal article" date="2022" name="bioRxiv">
        <title>Sequencing and chromosome-scale assembly of the giantPleurodeles waltlgenome.</title>
        <authorList>
            <person name="Brown T."/>
            <person name="Elewa A."/>
            <person name="Iarovenko S."/>
            <person name="Subramanian E."/>
            <person name="Araus A.J."/>
            <person name="Petzold A."/>
            <person name="Susuki M."/>
            <person name="Suzuki K.-i.T."/>
            <person name="Hayashi T."/>
            <person name="Toyoda A."/>
            <person name="Oliveira C."/>
            <person name="Osipova E."/>
            <person name="Leigh N.D."/>
            <person name="Simon A."/>
            <person name="Yun M.H."/>
        </authorList>
    </citation>
    <scope>NUCLEOTIDE SEQUENCE</scope>
    <source>
        <strain evidence="2">20211129_DDA</strain>
        <tissue evidence="2">Liver</tissue>
    </source>
</reference>
<protein>
    <submittedName>
        <fullName evidence="2">Uncharacterized protein</fullName>
    </submittedName>
</protein>
<evidence type="ECO:0000313" key="3">
    <source>
        <dbReference type="Proteomes" id="UP001066276"/>
    </source>
</evidence>
<sequence length="70" mass="7761">MDGDMISLPDEDTVGDPCPEVSSDNMRALVHDVIPCNSNRDPDPGRSEATRYNLRSNPTPIRLRDHLLDG</sequence>
<dbReference type="EMBL" id="JANPWB010000011">
    <property type="protein sequence ID" value="KAJ1122556.1"/>
    <property type="molecule type" value="Genomic_DNA"/>
</dbReference>
<feature type="region of interest" description="Disordered" evidence="1">
    <location>
        <begin position="35"/>
        <end position="70"/>
    </location>
</feature>
<evidence type="ECO:0000256" key="1">
    <source>
        <dbReference type="SAM" id="MobiDB-lite"/>
    </source>
</evidence>
<feature type="compositionally biased region" description="Basic and acidic residues" evidence="1">
    <location>
        <begin position="40"/>
        <end position="49"/>
    </location>
</feature>
<accession>A0AAV7P2K3</accession>
<dbReference type="Proteomes" id="UP001066276">
    <property type="component" value="Chromosome 7"/>
</dbReference>
<comment type="caution">
    <text evidence="2">The sequence shown here is derived from an EMBL/GenBank/DDBJ whole genome shotgun (WGS) entry which is preliminary data.</text>
</comment>
<name>A0AAV7P2K3_PLEWA</name>
<gene>
    <name evidence="2" type="ORF">NDU88_001042</name>
</gene>
<keyword evidence="3" id="KW-1185">Reference proteome</keyword>
<proteinExistence type="predicted"/>
<dbReference type="AlphaFoldDB" id="A0AAV7P2K3"/>
<organism evidence="2 3">
    <name type="scientific">Pleurodeles waltl</name>
    <name type="common">Iberian ribbed newt</name>
    <dbReference type="NCBI Taxonomy" id="8319"/>
    <lineage>
        <taxon>Eukaryota</taxon>
        <taxon>Metazoa</taxon>
        <taxon>Chordata</taxon>
        <taxon>Craniata</taxon>
        <taxon>Vertebrata</taxon>
        <taxon>Euteleostomi</taxon>
        <taxon>Amphibia</taxon>
        <taxon>Batrachia</taxon>
        <taxon>Caudata</taxon>
        <taxon>Salamandroidea</taxon>
        <taxon>Salamandridae</taxon>
        <taxon>Pleurodelinae</taxon>
        <taxon>Pleurodeles</taxon>
    </lineage>
</organism>